<reference evidence="12" key="1">
    <citation type="submission" date="2016-12" db="EMBL/GenBank/DDBJ databases">
        <authorList>
            <person name="Rodrigo-Torres L."/>
            <person name="Arahal R.D."/>
            <person name="Lucena T."/>
        </authorList>
    </citation>
    <scope>NUCLEOTIDE SEQUENCE [LARGE SCALE GENOMIC DNA]</scope>
</reference>
<sequence length="517" mass="58190">MKYLSFLLALLFSVWIHSAAAANLLEQIRQRGVIVIGVKTDYPPWGMMDKDHDYAGFEPGIGRQIAKELNVKVQFKTVTSSNRFQRLNENDVDMLIATVGDTQKRHQQVHMVLPHYFRSGVTVLAHYSKNIRLWADLIGQPVCLTAGAYFNKTLVQNYRIEPIILMSNRDVKLALITNKCQAWAYDNSSLFHLSQMPQWQDYELPLETILPTHWSLVTRKDTASKSLSAWLSGFLIQHIRQGDLLAWARGWDLPDQHYLEQQHQLWLSKDENGQPVCSRSPSATNRALCFEPTLSLMNPSTYTYWPFDKFDTELLAQSLLHTVFYTLLALIITVIIAVTFSFLTLYTPSWFGKIVAFLTHIQSTIPPILMLYLVYFGALSYWYDAGQETILDGVSISLIVLSLYTAAGINNLIVASSSGENKLIHRYIRSYTGVKANLINLAKAAGMASVIASPNAVLVINSLVASTGQPVLLMSLLAAFYYTEVMLFTVLTESCMSAFRARYAHTVVSKTLPGDPL</sequence>
<dbReference type="PANTHER" id="PTHR30085:SF6">
    <property type="entry name" value="ABC TRANSPORTER GLUTAMINE-BINDING PROTEIN GLNH"/>
    <property type="match status" value="1"/>
</dbReference>
<dbReference type="SUPFAM" id="SSF53850">
    <property type="entry name" value="Periplasmic binding protein-like II"/>
    <property type="match status" value="1"/>
</dbReference>
<keyword evidence="3" id="KW-0813">Transport</keyword>
<comment type="subcellular location">
    <subcellularLocation>
        <location evidence="1">Membrane</location>
        <topology evidence="1">Multi-pass membrane protein</topology>
    </subcellularLocation>
</comment>
<evidence type="ECO:0000313" key="12">
    <source>
        <dbReference type="Proteomes" id="UP000184600"/>
    </source>
</evidence>
<dbReference type="Pfam" id="PF00497">
    <property type="entry name" value="SBP_bac_3"/>
    <property type="match status" value="1"/>
</dbReference>
<dbReference type="InterPro" id="IPR035906">
    <property type="entry name" value="MetI-like_sf"/>
</dbReference>
<keyword evidence="7 8" id="KW-0472">Membrane</keyword>
<dbReference type="STRING" id="1117707.VQ7734_02527"/>
<evidence type="ECO:0000256" key="7">
    <source>
        <dbReference type="ARBA" id="ARBA00023136"/>
    </source>
</evidence>
<feature type="chain" id="PRO_5012703650" evidence="9">
    <location>
        <begin position="22"/>
        <end position="517"/>
    </location>
</feature>
<proteinExistence type="inferred from homology"/>
<dbReference type="Proteomes" id="UP000184600">
    <property type="component" value="Unassembled WGS sequence"/>
</dbReference>
<evidence type="ECO:0000256" key="8">
    <source>
        <dbReference type="SAM" id="Phobius"/>
    </source>
</evidence>
<dbReference type="SMART" id="SM00062">
    <property type="entry name" value="PBPb"/>
    <property type="match status" value="1"/>
</dbReference>
<dbReference type="PANTHER" id="PTHR30085">
    <property type="entry name" value="AMINO ACID ABC TRANSPORTER PERMEASE"/>
    <property type="match status" value="1"/>
</dbReference>
<gene>
    <name evidence="11" type="primary">peb1A</name>
    <name evidence="11" type="ORF">VQ7734_02527</name>
</gene>
<dbReference type="AlphaFoldDB" id="A0A1M7YVZ6"/>
<feature type="transmembrane region" description="Helical" evidence="8">
    <location>
        <begin position="365"/>
        <end position="383"/>
    </location>
</feature>
<accession>A0A1M7YVZ6</accession>
<dbReference type="Gene3D" id="1.10.3720.10">
    <property type="entry name" value="MetI-like"/>
    <property type="match status" value="1"/>
</dbReference>
<feature type="transmembrane region" description="Helical" evidence="8">
    <location>
        <begin position="323"/>
        <end position="345"/>
    </location>
</feature>
<dbReference type="GO" id="GO:0005576">
    <property type="term" value="C:extracellular region"/>
    <property type="evidence" value="ECO:0007669"/>
    <property type="project" value="TreeGrafter"/>
</dbReference>
<evidence type="ECO:0000256" key="3">
    <source>
        <dbReference type="ARBA" id="ARBA00022448"/>
    </source>
</evidence>
<evidence type="ECO:0000256" key="2">
    <source>
        <dbReference type="ARBA" id="ARBA00010333"/>
    </source>
</evidence>
<evidence type="ECO:0000259" key="10">
    <source>
        <dbReference type="SMART" id="SM00062"/>
    </source>
</evidence>
<dbReference type="Gene3D" id="3.40.190.10">
    <property type="entry name" value="Periplasmic binding protein-like II"/>
    <property type="match status" value="2"/>
</dbReference>
<feature type="transmembrane region" description="Helical" evidence="8">
    <location>
        <begin position="395"/>
        <end position="417"/>
    </location>
</feature>
<organism evidence="11 12">
    <name type="scientific">Vibrio quintilis</name>
    <dbReference type="NCBI Taxonomy" id="1117707"/>
    <lineage>
        <taxon>Bacteria</taxon>
        <taxon>Pseudomonadati</taxon>
        <taxon>Pseudomonadota</taxon>
        <taxon>Gammaproteobacteria</taxon>
        <taxon>Vibrionales</taxon>
        <taxon>Vibrionaceae</taxon>
        <taxon>Vibrio</taxon>
    </lineage>
</organism>
<keyword evidence="4 8" id="KW-0812">Transmembrane</keyword>
<dbReference type="GO" id="GO:0030288">
    <property type="term" value="C:outer membrane-bounded periplasmic space"/>
    <property type="evidence" value="ECO:0007669"/>
    <property type="project" value="TreeGrafter"/>
</dbReference>
<evidence type="ECO:0000256" key="9">
    <source>
        <dbReference type="SAM" id="SignalP"/>
    </source>
</evidence>
<feature type="signal peptide" evidence="9">
    <location>
        <begin position="1"/>
        <end position="21"/>
    </location>
</feature>
<evidence type="ECO:0000256" key="1">
    <source>
        <dbReference type="ARBA" id="ARBA00004141"/>
    </source>
</evidence>
<evidence type="ECO:0000313" key="11">
    <source>
        <dbReference type="EMBL" id="SHO56758.1"/>
    </source>
</evidence>
<dbReference type="SUPFAM" id="SSF161098">
    <property type="entry name" value="MetI-like"/>
    <property type="match status" value="1"/>
</dbReference>
<name>A0A1M7YVZ6_9VIBR</name>
<comment type="similarity">
    <text evidence="2">Belongs to the bacterial solute-binding protein 3 family.</text>
</comment>
<dbReference type="InterPro" id="IPR001638">
    <property type="entry name" value="Solute-binding_3/MltF_N"/>
</dbReference>
<dbReference type="RefSeq" id="WP_073583047.1">
    <property type="nucleotide sequence ID" value="NZ_AP024897.1"/>
</dbReference>
<protein>
    <submittedName>
        <fullName evidence="11">Major cell-binding factor</fullName>
    </submittedName>
</protein>
<feature type="transmembrane region" description="Helical" evidence="8">
    <location>
        <begin position="472"/>
        <end position="492"/>
    </location>
</feature>
<dbReference type="EMBL" id="FRFG01000028">
    <property type="protein sequence ID" value="SHO56758.1"/>
    <property type="molecule type" value="Genomic_DNA"/>
</dbReference>
<keyword evidence="12" id="KW-1185">Reference proteome</keyword>
<dbReference type="InterPro" id="IPR051455">
    <property type="entry name" value="Bact_solute-bind_prot3"/>
</dbReference>
<evidence type="ECO:0000256" key="6">
    <source>
        <dbReference type="ARBA" id="ARBA00022989"/>
    </source>
</evidence>
<dbReference type="OrthoDB" id="8994218at2"/>
<evidence type="ECO:0000256" key="4">
    <source>
        <dbReference type="ARBA" id="ARBA00022692"/>
    </source>
</evidence>
<feature type="domain" description="Solute-binding protein family 3/N-terminal" evidence="10">
    <location>
        <begin position="33"/>
        <end position="255"/>
    </location>
</feature>
<evidence type="ECO:0000256" key="5">
    <source>
        <dbReference type="ARBA" id="ARBA00022729"/>
    </source>
</evidence>
<keyword evidence="6 8" id="KW-1133">Transmembrane helix</keyword>
<dbReference type="GO" id="GO:0016020">
    <property type="term" value="C:membrane"/>
    <property type="evidence" value="ECO:0007669"/>
    <property type="project" value="UniProtKB-SubCell"/>
</dbReference>
<keyword evidence="5 9" id="KW-0732">Signal</keyword>
<feature type="transmembrane region" description="Helical" evidence="8">
    <location>
        <begin position="438"/>
        <end position="460"/>
    </location>
</feature>
<dbReference type="GO" id="GO:0006865">
    <property type="term" value="P:amino acid transport"/>
    <property type="evidence" value="ECO:0007669"/>
    <property type="project" value="TreeGrafter"/>
</dbReference>